<keyword evidence="2 3" id="KW-0813">Transport</keyword>
<dbReference type="Gramene" id="Manes.06G084400.7.v8.1">
    <property type="protein sequence ID" value="Manes.06G084400.7.v8.1.CDS"/>
    <property type="gene ID" value="Manes.06G084400.v8.1"/>
</dbReference>
<sequence length="639" mass="73614">MHNCQSIMPTYEAEVEQHIFAATQHILKALGASKNLSDDFRRALTELDSHLSTMTIITENEGGGFSEIEEQLKHAEKKIIRWESDPSLIWDSGPMEATEYLQAINEILTVIESLGGLSLSENGKLRMIALRAQNALQRAMSRLEKELCHILSQHKQYFRPQYVSFHSRAEDMFYNESFAFLEDEIVEEISQRDGEDGETFEFSLDLVDPHVIPDIKSIANVMSASNYMQEFCEAFIGKRREALYEYLSILEIEKLSLEDVLKLEWDSLNREIKKWTWAIKIIIRVYLASEKRLCDQILGGFGSVNSFCFIEISKASVLCLLNFGQAVAMGPHKPEKLFRLLDMYEIMADLHIDVDGLFSDDDGSFVRIEYHKLLRTLGDYARETSMRFVNAIASDASLHPFRGGGIHHLTKYVMNYMRVLADYSDTFSLLLKDQDADESQAVVEIDNDQDFYSSSSGPMACHLRLVTCTLESNLIVKSKLYKDDSLQHIFLMNNIHYMVKKVKDSDLRLFFGDEWIRKHIGKFQQHATSYVRATWCSVISILRDDGKTSLKERCRRFSTAFEEIYKNQTRWCIPDLQLREDLQISTSQKVIPAYRNFLGNNNSNVSDKHVKYTTDDLAELLLDLFVGSPRSLRNSRRRA</sequence>
<comment type="similarity">
    <text evidence="1 3">Belongs to the EXO70 family.</text>
</comment>
<dbReference type="GO" id="GO:1905761">
    <property type="term" value="F:SCF ubiquitin ligase complex binding"/>
    <property type="evidence" value="ECO:0007669"/>
    <property type="project" value="EnsemblPlants"/>
</dbReference>
<dbReference type="SUPFAM" id="SSF74788">
    <property type="entry name" value="Cullin repeat-like"/>
    <property type="match status" value="1"/>
</dbReference>
<dbReference type="OrthoDB" id="1922221at2759"/>
<dbReference type="GO" id="GO:0000145">
    <property type="term" value="C:exocyst"/>
    <property type="evidence" value="ECO:0000318"/>
    <property type="project" value="GO_Central"/>
</dbReference>
<evidence type="ECO:0000259" key="4">
    <source>
        <dbReference type="Pfam" id="PF03081"/>
    </source>
</evidence>
<dbReference type="GO" id="GO:0006955">
    <property type="term" value="P:immune response"/>
    <property type="evidence" value="ECO:0007669"/>
    <property type="project" value="EnsemblPlants"/>
</dbReference>
<dbReference type="InterPro" id="IPR016159">
    <property type="entry name" value="Cullin_repeat-like_dom_sf"/>
</dbReference>
<dbReference type="GO" id="GO:0006887">
    <property type="term" value="P:exocytosis"/>
    <property type="evidence" value="ECO:0000318"/>
    <property type="project" value="GO_Central"/>
</dbReference>
<dbReference type="Pfam" id="PF03081">
    <property type="entry name" value="Exo70_C"/>
    <property type="match status" value="1"/>
</dbReference>
<proteinExistence type="inferred from homology"/>
<dbReference type="GO" id="GO:0005829">
    <property type="term" value="C:cytosol"/>
    <property type="evidence" value="ECO:0007669"/>
    <property type="project" value="EnsemblPlants"/>
</dbReference>
<dbReference type="InterPro" id="IPR004140">
    <property type="entry name" value="Exo70"/>
</dbReference>
<dbReference type="PANTHER" id="PTHR12542">
    <property type="entry name" value="EXOCYST COMPLEX PROTEIN EXO70"/>
    <property type="match status" value="1"/>
</dbReference>
<dbReference type="InterPro" id="IPR046364">
    <property type="entry name" value="Exo70_C"/>
</dbReference>
<dbReference type="AlphaFoldDB" id="A0A2C9VP80"/>
<dbReference type="GO" id="GO:0005886">
    <property type="term" value="C:plasma membrane"/>
    <property type="evidence" value="ECO:0007669"/>
    <property type="project" value="EnsemblPlants"/>
</dbReference>
<dbReference type="Gene3D" id="1.20.1280.170">
    <property type="entry name" value="Exocyst complex component Exo70"/>
    <property type="match status" value="1"/>
</dbReference>
<evidence type="ECO:0000256" key="2">
    <source>
        <dbReference type="ARBA" id="ARBA00022448"/>
    </source>
</evidence>
<dbReference type="PANTHER" id="PTHR12542:SF92">
    <property type="entry name" value="EXOCYST COMPLEX COMPONENT EXO70E2"/>
    <property type="match status" value="1"/>
</dbReference>
<dbReference type="STRING" id="3983.A0A2C9VP80"/>
<dbReference type="GO" id="GO:0070062">
    <property type="term" value="C:extracellular exosome"/>
    <property type="evidence" value="ECO:0007669"/>
    <property type="project" value="EnsemblPlants"/>
</dbReference>
<dbReference type="Proteomes" id="UP000091857">
    <property type="component" value="Chromosome 6"/>
</dbReference>
<comment type="caution">
    <text evidence="5">The sequence shown here is derived from an EMBL/GenBank/DDBJ whole genome shotgun (WGS) entry which is preliminary data.</text>
</comment>
<keyword evidence="3" id="KW-0268">Exocytosis</keyword>
<evidence type="ECO:0000256" key="3">
    <source>
        <dbReference type="RuleBase" id="RU365026"/>
    </source>
</evidence>
<dbReference type="Pfam" id="PF20669">
    <property type="entry name" value="Exo70_N"/>
    <property type="match status" value="1"/>
</dbReference>
<dbReference type="GO" id="GO:0052542">
    <property type="term" value="P:defense response by callose deposition"/>
    <property type="evidence" value="ECO:0007669"/>
    <property type="project" value="EnsemblPlants"/>
</dbReference>
<dbReference type="GO" id="GO:1903533">
    <property type="term" value="P:regulation of protein targeting"/>
    <property type="evidence" value="ECO:0007669"/>
    <property type="project" value="EnsemblPlants"/>
</dbReference>
<gene>
    <name evidence="5" type="ORF">MANES_06G084400v8</name>
</gene>
<evidence type="ECO:0000313" key="6">
    <source>
        <dbReference type="Proteomes" id="UP000091857"/>
    </source>
</evidence>
<comment type="function">
    <text evidence="3">Component of the exocyst complex.</text>
</comment>
<dbReference type="Gramene" id="Manes.06G084400.8.v8.1">
    <property type="protein sequence ID" value="Manes.06G084400.8.v8.1.CDS"/>
    <property type="gene ID" value="Manes.06G084400.v8.1"/>
</dbReference>
<dbReference type="GO" id="GO:0015031">
    <property type="term" value="P:protein transport"/>
    <property type="evidence" value="ECO:0007669"/>
    <property type="project" value="UniProtKB-KW"/>
</dbReference>
<accession>A0A2C9VP80</accession>
<evidence type="ECO:0000313" key="5">
    <source>
        <dbReference type="EMBL" id="OAY47501.1"/>
    </source>
</evidence>
<organism evidence="5 6">
    <name type="scientific">Manihot esculenta</name>
    <name type="common">Cassava</name>
    <name type="synonym">Jatropha manihot</name>
    <dbReference type="NCBI Taxonomy" id="3983"/>
    <lineage>
        <taxon>Eukaryota</taxon>
        <taxon>Viridiplantae</taxon>
        <taxon>Streptophyta</taxon>
        <taxon>Embryophyta</taxon>
        <taxon>Tracheophyta</taxon>
        <taxon>Spermatophyta</taxon>
        <taxon>Magnoliopsida</taxon>
        <taxon>eudicotyledons</taxon>
        <taxon>Gunneridae</taxon>
        <taxon>Pentapetalae</taxon>
        <taxon>rosids</taxon>
        <taxon>fabids</taxon>
        <taxon>Malpighiales</taxon>
        <taxon>Euphorbiaceae</taxon>
        <taxon>Crotonoideae</taxon>
        <taxon>Manihoteae</taxon>
        <taxon>Manihot</taxon>
    </lineage>
</organism>
<reference evidence="6" key="1">
    <citation type="journal article" date="2016" name="Nat. Biotechnol.">
        <title>Sequencing wild and cultivated cassava and related species reveals extensive interspecific hybridization and genetic diversity.</title>
        <authorList>
            <person name="Bredeson J.V."/>
            <person name="Lyons J.B."/>
            <person name="Prochnik S.E."/>
            <person name="Wu G.A."/>
            <person name="Ha C.M."/>
            <person name="Edsinger-Gonzales E."/>
            <person name="Grimwood J."/>
            <person name="Schmutz J."/>
            <person name="Rabbi I.Y."/>
            <person name="Egesi C."/>
            <person name="Nauluvula P."/>
            <person name="Lebot V."/>
            <person name="Ndunguru J."/>
            <person name="Mkamilo G."/>
            <person name="Bart R.S."/>
            <person name="Setter T.L."/>
            <person name="Gleadow R.M."/>
            <person name="Kulakow P."/>
            <person name="Ferguson M.E."/>
            <person name="Rounsley S."/>
            <person name="Rokhsar D.S."/>
        </authorList>
    </citation>
    <scope>NUCLEOTIDE SEQUENCE [LARGE SCALE GENOMIC DNA]</scope>
    <source>
        <strain evidence="6">cv. AM560-2</strain>
    </source>
</reference>
<protein>
    <recommendedName>
        <fullName evidence="3">Exocyst subunit Exo70 family protein</fullName>
    </recommendedName>
</protein>
<feature type="domain" description="Exocyst complex subunit Exo70 C-terminal" evidence="4">
    <location>
        <begin position="273"/>
        <end position="623"/>
    </location>
</feature>
<dbReference type="Gramene" id="Manes.06G084400.3.v8.1">
    <property type="protein sequence ID" value="Manes.06G084400.3.v8.1.CDS"/>
    <property type="gene ID" value="Manes.06G084400.v8.1"/>
</dbReference>
<dbReference type="GO" id="GO:1903553">
    <property type="term" value="P:positive regulation of extracellular exosome assembly"/>
    <property type="evidence" value="ECO:0007669"/>
    <property type="project" value="EnsemblPlants"/>
</dbReference>
<name>A0A2C9VP80_MANES</name>
<dbReference type="GO" id="GO:0005546">
    <property type="term" value="F:phosphatidylinositol-4,5-bisphosphate binding"/>
    <property type="evidence" value="ECO:0007669"/>
    <property type="project" value="InterPro"/>
</dbReference>
<dbReference type="EMBL" id="CM004392">
    <property type="protein sequence ID" value="OAY47501.1"/>
    <property type="molecule type" value="Genomic_DNA"/>
</dbReference>
<evidence type="ECO:0000256" key="1">
    <source>
        <dbReference type="ARBA" id="ARBA00006756"/>
    </source>
</evidence>
<keyword evidence="6" id="KW-1185">Reference proteome</keyword>
<keyword evidence="3" id="KW-0653">Protein transport</keyword>